<dbReference type="Proteomes" id="UP001396898">
    <property type="component" value="Unassembled WGS sequence"/>
</dbReference>
<dbReference type="InterPro" id="IPR036188">
    <property type="entry name" value="FAD/NAD-bd_sf"/>
</dbReference>
<proteinExistence type="inferred from homology"/>
<evidence type="ECO:0000256" key="2">
    <source>
        <dbReference type="ARBA" id="ARBA00010790"/>
    </source>
</evidence>
<evidence type="ECO:0000313" key="10">
    <source>
        <dbReference type="EMBL" id="KAK8017170.1"/>
    </source>
</evidence>
<protein>
    <submittedName>
        <fullName evidence="10">Glucose oxidase</fullName>
    </submittedName>
</protein>
<evidence type="ECO:0000256" key="7">
    <source>
        <dbReference type="SAM" id="SignalP"/>
    </source>
</evidence>
<dbReference type="InterPro" id="IPR012132">
    <property type="entry name" value="GMC_OxRdtase"/>
</dbReference>
<dbReference type="Gene3D" id="3.50.50.60">
    <property type="entry name" value="FAD/NAD(P)-binding domain"/>
    <property type="match status" value="1"/>
</dbReference>
<keyword evidence="4 6" id="KW-0274">FAD</keyword>
<evidence type="ECO:0000256" key="6">
    <source>
        <dbReference type="RuleBase" id="RU003968"/>
    </source>
</evidence>
<evidence type="ECO:0000313" key="11">
    <source>
        <dbReference type="Proteomes" id="UP001396898"/>
    </source>
</evidence>
<sequence>MRASWTLAFISLAAAGCVKRAPAGGLVDGTDGTYDYIVVGGGTSGLVVAKRLSEDPKVSVLVVEAGGSLENNANVTNPLGYGLAFGTEIDYAYQTVEQTFAGGKPQTLRAGKGLGGTSTINGLAYTRAESNQIDLWEKMGNEGWNWKNLLPYYVKSERLDVPNPERLEAGKMQFDAAVHGKEGPLKTGWLFGTTNSTLGATLNTTFAAMGVPWNADANDGSMAGYTVYPSTVDQDLNIREDAARAYYYPVRESAKNLKVMLNTEARRLTWKTAASNSTGAAAATQTAEGVEVKTQDGKTMVMKAKKEVILSAGALVSPLLLEKSGVGNKEILAAAGIKSVVDLPTVGENLQDQANNGLKFGIANNFTETDKNAYVAYPTAEQVFGKDQVQAVAAKVKAAIPAYAAQVASVNGNVTKAADLEKFFTMQYDLIFDEAQPNPIAEVLLYQQGGVWDSEYWGLLPFSRGNLHVTAANTSTTSATGAKINPNFFMLDWDVTQQVGAANFIRRMYGTAPFADVVGPEDSPSVKTVPADADEKTMGDWLKQNYRSNFHPVGTAAMMPREVGGVVDSQLKVYGTSNVRVVDASILPFQVCGHLVSTLYAVAERASDLIKGAPAQA</sequence>
<dbReference type="SUPFAM" id="SSF51905">
    <property type="entry name" value="FAD/NAD(P)-binding domain"/>
    <property type="match status" value="1"/>
</dbReference>
<dbReference type="InterPro" id="IPR007867">
    <property type="entry name" value="GMC_OxRtase_C"/>
</dbReference>
<comment type="cofactor">
    <cofactor evidence="1">
        <name>FAD</name>
        <dbReference type="ChEBI" id="CHEBI:57692"/>
    </cofactor>
</comment>
<accession>A0ABR1RQE3</accession>
<reference evidence="10 11" key="1">
    <citation type="submission" date="2023-01" db="EMBL/GenBank/DDBJ databases">
        <title>Analysis of 21 Apiospora genomes using comparative genomics revels a genus with tremendous synthesis potential of carbohydrate active enzymes and secondary metabolites.</title>
        <authorList>
            <person name="Sorensen T."/>
        </authorList>
    </citation>
    <scope>NUCLEOTIDE SEQUENCE [LARGE SCALE GENOMIC DNA]</scope>
    <source>
        <strain evidence="10 11">CBS 20057</strain>
    </source>
</reference>
<evidence type="ECO:0000256" key="5">
    <source>
        <dbReference type="ARBA" id="ARBA00023002"/>
    </source>
</evidence>
<feature type="chain" id="PRO_5045754308" evidence="7">
    <location>
        <begin position="16"/>
        <end position="617"/>
    </location>
</feature>
<keyword evidence="7" id="KW-0732">Signal</keyword>
<dbReference type="PANTHER" id="PTHR11552">
    <property type="entry name" value="GLUCOSE-METHANOL-CHOLINE GMC OXIDOREDUCTASE"/>
    <property type="match status" value="1"/>
</dbReference>
<dbReference type="SUPFAM" id="SSF54373">
    <property type="entry name" value="FAD-linked reductases, C-terminal domain"/>
    <property type="match status" value="1"/>
</dbReference>
<dbReference type="PANTHER" id="PTHR11552:SF201">
    <property type="entry name" value="GLUCOSE-METHANOL-CHOLINE OXIDOREDUCTASE N-TERMINAL DOMAIN-CONTAINING PROTEIN"/>
    <property type="match status" value="1"/>
</dbReference>
<evidence type="ECO:0000256" key="3">
    <source>
        <dbReference type="ARBA" id="ARBA00022630"/>
    </source>
</evidence>
<name>A0ABR1RQE3_9PEZI</name>
<comment type="similarity">
    <text evidence="2 6">Belongs to the GMC oxidoreductase family.</text>
</comment>
<dbReference type="Gene3D" id="3.30.560.10">
    <property type="entry name" value="Glucose Oxidase, domain 3"/>
    <property type="match status" value="1"/>
</dbReference>
<comment type="caution">
    <text evidence="10">The sequence shown here is derived from an EMBL/GenBank/DDBJ whole genome shotgun (WGS) entry which is preliminary data.</text>
</comment>
<dbReference type="PIRSF" id="PIRSF000137">
    <property type="entry name" value="Alcohol_oxidase"/>
    <property type="match status" value="1"/>
</dbReference>
<dbReference type="InterPro" id="IPR000172">
    <property type="entry name" value="GMC_OxRdtase_N"/>
</dbReference>
<keyword evidence="3 6" id="KW-0285">Flavoprotein</keyword>
<feature type="signal peptide" evidence="7">
    <location>
        <begin position="1"/>
        <end position="15"/>
    </location>
</feature>
<keyword evidence="11" id="KW-1185">Reference proteome</keyword>
<organism evidence="10 11">
    <name type="scientific">Apiospora marii</name>
    <dbReference type="NCBI Taxonomy" id="335849"/>
    <lineage>
        <taxon>Eukaryota</taxon>
        <taxon>Fungi</taxon>
        <taxon>Dikarya</taxon>
        <taxon>Ascomycota</taxon>
        <taxon>Pezizomycotina</taxon>
        <taxon>Sordariomycetes</taxon>
        <taxon>Xylariomycetidae</taxon>
        <taxon>Amphisphaeriales</taxon>
        <taxon>Apiosporaceae</taxon>
        <taxon>Apiospora</taxon>
    </lineage>
</organism>
<evidence type="ECO:0000256" key="4">
    <source>
        <dbReference type="ARBA" id="ARBA00022827"/>
    </source>
</evidence>
<dbReference type="Pfam" id="PF05199">
    <property type="entry name" value="GMC_oxred_C"/>
    <property type="match status" value="1"/>
</dbReference>
<feature type="domain" description="Glucose-methanol-choline oxidoreductase N-terminal" evidence="9">
    <location>
        <begin position="313"/>
        <end position="327"/>
    </location>
</feature>
<evidence type="ECO:0000259" key="9">
    <source>
        <dbReference type="PROSITE" id="PS00624"/>
    </source>
</evidence>
<evidence type="ECO:0000259" key="8">
    <source>
        <dbReference type="PROSITE" id="PS00623"/>
    </source>
</evidence>
<gene>
    <name evidence="10" type="ORF">PG991_008246</name>
</gene>
<dbReference type="PROSITE" id="PS00624">
    <property type="entry name" value="GMC_OXRED_2"/>
    <property type="match status" value="1"/>
</dbReference>
<dbReference type="InterPro" id="IPR027424">
    <property type="entry name" value="Glucose_Oxidase_domain_2"/>
</dbReference>
<dbReference type="Gene3D" id="4.10.450.10">
    <property type="entry name" value="Glucose Oxidase, domain 2"/>
    <property type="match status" value="1"/>
</dbReference>
<dbReference type="Pfam" id="PF00732">
    <property type="entry name" value="GMC_oxred_N"/>
    <property type="match status" value="1"/>
</dbReference>
<evidence type="ECO:0000256" key="1">
    <source>
        <dbReference type="ARBA" id="ARBA00001974"/>
    </source>
</evidence>
<dbReference type="PROSITE" id="PS51257">
    <property type="entry name" value="PROKAR_LIPOPROTEIN"/>
    <property type="match status" value="1"/>
</dbReference>
<feature type="domain" description="Glucose-methanol-choline oxidoreductase N-terminal" evidence="8">
    <location>
        <begin position="111"/>
        <end position="134"/>
    </location>
</feature>
<dbReference type="EMBL" id="JAQQWI010000011">
    <property type="protein sequence ID" value="KAK8017170.1"/>
    <property type="molecule type" value="Genomic_DNA"/>
</dbReference>
<keyword evidence="5" id="KW-0560">Oxidoreductase</keyword>
<dbReference type="PROSITE" id="PS00623">
    <property type="entry name" value="GMC_OXRED_1"/>
    <property type="match status" value="1"/>
</dbReference>